<organism evidence="1 2">
    <name type="scientific">Naganishia cerealis</name>
    <dbReference type="NCBI Taxonomy" id="610337"/>
    <lineage>
        <taxon>Eukaryota</taxon>
        <taxon>Fungi</taxon>
        <taxon>Dikarya</taxon>
        <taxon>Basidiomycota</taxon>
        <taxon>Agaricomycotina</taxon>
        <taxon>Tremellomycetes</taxon>
        <taxon>Filobasidiales</taxon>
        <taxon>Filobasidiaceae</taxon>
        <taxon>Naganishia</taxon>
    </lineage>
</organism>
<gene>
    <name evidence="1" type="ORF">QFC19_005459</name>
</gene>
<accession>A0ACC2VNI0</accession>
<proteinExistence type="predicted"/>
<evidence type="ECO:0000313" key="1">
    <source>
        <dbReference type="EMBL" id="KAJ9100852.1"/>
    </source>
</evidence>
<sequence>MTSAHKTAVTSFNSNRGSYDQFRPSFRSSIVDQFLQDLNLGNDKKKRILELAAGTGKFTKSLVDKGYTNLVVVEPSEGMLQTFHQNFPDIETHLGSSYDIPLKDDSVDAVVVAQGFHWFSDEASLEEIKRVLKNGGKFGCIWNYDTYSKLQILNTPLPSVKFLFEDLATETVQELLDGPIERETPFEVSKKIYDQRPWCHEVSTYIYGYDVNVPQYRHGKWREVLQNSKVFPPIENEGFLLYESLIPEDEVFKYWETRSYITALPDSDKQTIQYNLGSIMRDKVTELDRSGDSLKRIMGTHFVVVPKE</sequence>
<dbReference type="Proteomes" id="UP001241377">
    <property type="component" value="Unassembled WGS sequence"/>
</dbReference>
<keyword evidence="2" id="KW-1185">Reference proteome</keyword>
<name>A0ACC2VNI0_9TREE</name>
<evidence type="ECO:0000313" key="2">
    <source>
        <dbReference type="Proteomes" id="UP001241377"/>
    </source>
</evidence>
<dbReference type="EMBL" id="JASBWR010000061">
    <property type="protein sequence ID" value="KAJ9100852.1"/>
    <property type="molecule type" value="Genomic_DNA"/>
</dbReference>
<reference evidence="1" key="1">
    <citation type="submission" date="2023-04" db="EMBL/GenBank/DDBJ databases">
        <title>Draft Genome sequencing of Naganishia species isolated from polar environments using Oxford Nanopore Technology.</title>
        <authorList>
            <person name="Leo P."/>
            <person name="Venkateswaran K."/>
        </authorList>
    </citation>
    <scope>NUCLEOTIDE SEQUENCE</scope>
    <source>
        <strain evidence="1">MNA-CCFEE 5261</strain>
    </source>
</reference>
<comment type="caution">
    <text evidence="1">The sequence shown here is derived from an EMBL/GenBank/DDBJ whole genome shotgun (WGS) entry which is preliminary data.</text>
</comment>
<protein>
    <submittedName>
        <fullName evidence="1">Uncharacterized protein</fullName>
    </submittedName>
</protein>